<keyword evidence="3" id="KW-0812">Transmembrane</keyword>
<comment type="similarity">
    <text evidence="2">Belongs to the major facilitator superfamily. Monocarboxylate porter (TC 2.A.1.13) family.</text>
</comment>
<feature type="transmembrane region" description="Helical" evidence="3">
    <location>
        <begin position="284"/>
        <end position="304"/>
    </location>
</feature>
<evidence type="ECO:0000313" key="6">
    <source>
        <dbReference type="Proteomes" id="UP001287286"/>
    </source>
</evidence>
<feature type="transmembrane region" description="Helical" evidence="3">
    <location>
        <begin position="311"/>
        <end position="332"/>
    </location>
</feature>
<feature type="transmembrane region" description="Helical" evidence="3">
    <location>
        <begin position="47"/>
        <end position="71"/>
    </location>
</feature>
<comment type="caution">
    <text evidence="5">The sequence shown here is derived from an EMBL/GenBank/DDBJ whole genome shotgun (WGS) entry which is preliminary data.</text>
</comment>
<feature type="domain" description="Major facilitator superfamily (MFS) profile" evidence="4">
    <location>
        <begin position="42"/>
        <end position="444"/>
    </location>
</feature>
<organism evidence="5 6">
    <name type="scientific">Purpureocillium lilacinum</name>
    <name type="common">Paecilomyces lilacinus</name>
    <dbReference type="NCBI Taxonomy" id="33203"/>
    <lineage>
        <taxon>Eukaryota</taxon>
        <taxon>Fungi</taxon>
        <taxon>Dikarya</taxon>
        <taxon>Ascomycota</taxon>
        <taxon>Pezizomycotina</taxon>
        <taxon>Sordariomycetes</taxon>
        <taxon>Hypocreomycetidae</taxon>
        <taxon>Hypocreales</taxon>
        <taxon>Ophiocordycipitaceae</taxon>
        <taxon>Purpureocillium</taxon>
    </lineage>
</organism>
<feature type="transmembrane region" description="Helical" evidence="3">
    <location>
        <begin position="249"/>
        <end position="272"/>
    </location>
</feature>
<dbReference type="PROSITE" id="PS50850">
    <property type="entry name" value="MFS"/>
    <property type="match status" value="1"/>
</dbReference>
<feature type="transmembrane region" description="Helical" evidence="3">
    <location>
        <begin position="202"/>
        <end position="224"/>
    </location>
</feature>
<dbReference type="InterPro" id="IPR036259">
    <property type="entry name" value="MFS_trans_sf"/>
</dbReference>
<evidence type="ECO:0000256" key="2">
    <source>
        <dbReference type="ARBA" id="ARBA00006727"/>
    </source>
</evidence>
<dbReference type="Gene3D" id="1.20.1250.20">
    <property type="entry name" value="MFS general substrate transporter like domains"/>
    <property type="match status" value="1"/>
</dbReference>
<reference evidence="5 6" key="1">
    <citation type="journal article" date="2024" name="Microbiol. Resour. Announc.">
        <title>Genome annotations for the ascomycete fungi Trichoderma harzianum, Trichoderma aggressivum, and Purpureocillium lilacinum.</title>
        <authorList>
            <person name="Beijen E.P.W."/>
            <person name="Ohm R.A."/>
        </authorList>
    </citation>
    <scope>NUCLEOTIDE SEQUENCE [LARGE SCALE GENOMIC DNA]</scope>
    <source>
        <strain evidence="5 6">CBS 150709</strain>
    </source>
</reference>
<dbReference type="InterPro" id="IPR020846">
    <property type="entry name" value="MFS_dom"/>
</dbReference>
<keyword evidence="3" id="KW-0472">Membrane</keyword>
<feature type="transmembrane region" description="Helical" evidence="3">
    <location>
        <begin position="338"/>
        <end position="364"/>
    </location>
</feature>
<evidence type="ECO:0000256" key="3">
    <source>
        <dbReference type="SAM" id="Phobius"/>
    </source>
</evidence>
<evidence type="ECO:0000313" key="5">
    <source>
        <dbReference type="EMBL" id="KAK4094220.1"/>
    </source>
</evidence>
<gene>
    <name evidence="5" type="ORF">Purlil1_1711</name>
</gene>
<feature type="transmembrane region" description="Helical" evidence="3">
    <location>
        <begin position="170"/>
        <end position="190"/>
    </location>
</feature>
<dbReference type="InterPro" id="IPR011701">
    <property type="entry name" value="MFS"/>
</dbReference>
<feature type="transmembrane region" description="Helical" evidence="3">
    <location>
        <begin position="138"/>
        <end position="158"/>
    </location>
</feature>
<dbReference type="Pfam" id="PF07690">
    <property type="entry name" value="MFS_1"/>
    <property type="match status" value="1"/>
</dbReference>
<dbReference type="SUPFAM" id="SSF103473">
    <property type="entry name" value="MFS general substrate transporter"/>
    <property type="match status" value="1"/>
</dbReference>
<evidence type="ECO:0000259" key="4">
    <source>
        <dbReference type="PROSITE" id="PS50850"/>
    </source>
</evidence>
<feature type="transmembrane region" description="Helical" evidence="3">
    <location>
        <begin position="113"/>
        <end position="132"/>
    </location>
</feature>
<comment type="subcellular location">
    <subcellularLocation>
        <location evidence="1">Membrane</location>
        <topology evidence="1">Multi-pass membrane protein</topology>
    </subcellularLocation>
</comment>
<protein>
    <recommendedName>
        <fullName evidence="4">Major facilitator superfamily (MFS) profile domain-containing protein</fullName>
    </recommendedName>
</protein>
<keyword evidence="3" id="KW-1133">Transmembrane helix</keyword>
<dbReference type="PANTHER" id="PTHR11360:SF319">
    <property type="entry name" value="MAJOR FACILITATOR SUPERFAMILY (MFS) PROFILE DOMAIN-CONTAINING PROTEIN"/>
    <property type="match status" value="1"/>
</dbReference>
<keyword evidence="6" id="KW-1185">Reference proteome</keyword>
<proteinExistence type="inferred from homology"/>
<evidence type="ECO:0000256" key="1">
    <source>
        <dbReference type="ARBA" id="ARBA00004141"/>
    </source>
</evidence>
<sequence>MDPAVSHTKNEDSCMHLELQTDSTHDATMVAGESPFPDGGTKAWMTVLGGLIAFTTSIGYLSSFSIFQGYYSIVTLPDYSADQISWIGSLQLWGCFFFGILSGGMSDAFGPRVPVALGGFLLVLGTMMSSISTRYYQFMLSQGLCTAIGLGLIFTPALSIQSQWFEKRRGLAVGIVMSGQSLGGVIWPIVADRLLNLHGISLGWMFRVFGFVQLFLMTSSVLLLQRRLARDTKAAKFEMKGYFTNKSMVIFTAANFFFFLVLFIPYFFISLYGLQYGASDHEAFYLTAILNGSAFLGCLVLGVVADRSVGFFNTITAVAFACTITAAAWVAAQSFSGVVTWTVVYGFLAGGIQAIFSPCIALLVPDPELIGTWNGISMFVLSFPVLASGPVAGRMLANTGGTDYVPMQAFTGACLGTATASERVWNSLVLLITIMGSFSLQQPNEET</sequence>
<name>A0ABR0CDL2_PURLI</name>
<feature type="transmembrane region" description="Helical" evidence="3">
    <location>
        <begin position="83"/>
        <end position="101"/>
    </location>
</feature>
<dbReference type="PANTHER" id="PTHR11360">
    <property type="entry name" value="MONOCARBOXYLATE TRANSPORTER"/>
    <property type="match status" value="1"/>
</dbReference>
<feature type="transmembrane region" description="Helical" evidence="3">
    <location>
        <begin position="376"/>
        <end position="397"/>
    </location>
</feature>
<accession>A0ABR0CDL2</accession>
<dbReference type="InterPro" id="IPR050327">
    <property type="entry name" value="Proton-linked_MCT"/>
</dbReference>
<dbReference type="EMBL" id="JAWRVI010000004">
    <property type="protein sequence ID" value="KAK4094220.1"/>
    <property type="molecule type" value="Genomic_DNA"/>
</dbReference>
<dbReference type="Proteomes" id="UP001287286">
    <property type="component" value="Unassembled WGS sequence"/>
</dbReference>